<sequence>MEPYENLANAIILQAVKDYRQALSYLKRHPHTQDLDSAEAMHDMRKRALRSMIIRKENERDEIEQFFRSGWFEALSNLNGEALLSKVRAMEVG</sequence>
<protein>
    <submittedName>
        <fullName evidence="1">Uncharacterized protein</fullName>
    </submittedName>
</protein>
<reference evidence="1" key="1">
    <citation type="submission" date="2019-08" db="EMBL/GenBank/DDBJ databases">
        <authorList>
            <person name="Kucharzyk K."/>
            <person name="Murdoch R.W."/>
            <person name="Higgins S."/>
            <person name="Loffler F."/>
        </authorList>
    </citation>
    <scope>NUCLEOTIDE SEQUENCE</scope>
</reference>
<accession>A0A645HMI4</accession>
<organism evidence="1">
    <name type="scientific">bioreactor metagenome</name>
    <dbReference type="NCBI Taxonomy" id="1076179"/>
    <lineage>
        <taxon>unclassified sequences</taxon>
        <taxon>metagenomes</taxon>
        <taxon>ecological metagenomes</taxon>
    </lineage>
</organism>
<gene>
    <name evidence="1" type="ORF">SDC9_187565</name>
</gene>
<proteinExistence type="predicted"/>
<evidence type="ECO:0000313" key="1">
    <source>
        <dbReference type="EMBL" id="MPN40030.1"/>
    </source>
</evidence>
<dbReference type="EMBL" id="VSSQ01096191">
    <property type="protein sequence ID" value="MPN40030.1"/>
    <property type="molecule type" value="Genomic_DNA"/>
</dbReference>
<dbReference type="AlphaFoldDB" id="A0A645HMI4"/>
<comment type="caution">
    <text evidence="1">The sequence shown here is derived from an EMBL/GenBank/DDBJ whole genome shotgun (WGS) entry which is preliminary data.</text>
</comment>
<name>A0A645HMI4_9ZZZZ</name>